<comment type="caution">
    <text evidence="1">The sequence shown here is derived from an EMBL/GenBank/DDBJ whole genome shotgun (WGS) entry which is preliminary data.</text>
</comment>
<name>A0A835MRU7_9ROSI</name>
<accession>A0A835MRU7</accession>
<dbReference type="AlphaFoldDB" id="A0A835MRU7"/>
<organism evidence="1 2">
    <name type="scientific">Salix dunnii</name>
    <dbReference type="NCBI Taxonomy" id="1413687"/>
    <lineage>
        <taxon>Eukaryota</taxon>
        <taxon>Viridiplantae</taxon>
        <taxon>Streptophyta</taxon>
        <taxon>Embryophyta</taxon>
        <taxon>Tracheophyta</taxon>
        <taxon>Spermatophyta</taxon>
        <taxon>Magnoliopsida</taxon>
        <taxon>eudicotyledons</taxon>
        <taxon>Gunneridae</taxon>
        <taxon>Pentapetalae</taxon>
        <taxon>rosids</taxon>
        <taxon>fabids</taxon>
        <taxon>Malpighiales</taxon>
        <taxon>Salicaceae</taxon>
        <taxon>Saliceae</taxon>
        <taxon>Salix</taxon>
    </lineage>
</organism>
<dbReference type="EMBL" id="JADGMS010000010">
    <property type="protein sequence ID" value="KAF9674224.1"/>
    <property type="molecule type" value="Genomic_DNA"/>
</dbReference>
<keyword evidence="2" id="KW-1185">Reference proteome</keyword>
<evidence type="ECO:0000313" key="2">
    <source>
        <dbReference type="Proteomes" id="UP000657918"/>
    </source>
</evidence>
<protein>
    <submittedName>
        <fullName evidence="1">Uncharacterized protein</fullName>
    </submittedName>
</protein>
<sequence length="97" mass="10742">MKNYRVLMAVKKSSSSPLLFRKKEKAHAYSLITFLSEKFKHSISLTTILIQPPPEKSLSFLSDYSMSDIVGKGRTSNKGATATDDAILINDNTESDS</sequence>
<proteinExistence type="predicted"/>
<gene>
    <name evidence="1" type="ORF">SADUNF_Sadunf10G0105300</name>
</gene>
<evidence type="ECO:0000313" key="1">
    <source>
        <dbReference type="EMBL" id="KAF9674224.1"/>
    </source>
</evidence>
<dbReference type="Proteomes" id="UP000657918">
    <property type="component" value="Unassembled WGS sequence"/>
</dbReference>
<reference evidence="1 2" key="1">
    <citation type="submission" date="2020-10" db="EMBL/GenBank/DDBJ databases">
        <title>Plant Genome Project.</title>
        <authorList>
            <person name="Zhang R.-G."/>
        </authorList>
    </citation>
    <scope>NUCLEOTIDE SEQUENCE [LARGE SCALE GENOMIC DNA]</scope>
    <source>
        <strain evidence="1">FAFU-HL-1</strain>
        <tissue evidence="1">Leaf</tissue>
    </source>
</reference>